<dbReference type="VEuPathDB" id="MicrosporidiaDB:HERIO_2128"/>
<evidence type="ECO:0000313" key="3">
    <source>
        <dbReference type="Proteomes" id="UP000192356"/>
    </source>
</evidence>
<name>A0A1X0Q825_9MICR</name>
<accession>A0A1X0Q825</accession>
<keyword evidence="3" id="KW-1185">Reference proteome</keyword>
<proteinExistence type="predicted"/>
<dbReference type="Proteomes" id="UP000192356">
    <property type="component" value="Unassembled WGS sequence"/>
</dbReference>
<feature type="region of interest" description="Disordered" evidence="1">
    <location>
        <begin position="1"/>
        <end position="26"/>
    </location>
</feature>
<reference evidence="2 3" key="1">
    <citation type="journal article" date="2017" name="Environ. Microbiol.">
        <title>Decay of the glycolytic pathway and adaptation to intranuclear parasitism within Enterocytozoonidae microsporidia.</title>
        <authorList>
            <person name="Wiredu Boakye D."/>
            <person name="Jaroenlak P."/>
            <person name="Prachumwat A."/>
            <person name="Williams T.A."/>
            <person name="Bateman K.S."/>
            <person name="Itsathitphaisarn O."/>
            <person name="Sritunyalucksana K."/>
            <person name="Paszkiewicz K.H."/>
            <person name="Moore K.A."/>
            <person name="Stentiford G.D."/>
            <person name="Williams B.A."/>
        </authorList>
    </citation>
    <scope>NUCLEOTIDE SEQUENCE [LARGE SCALE GENOMIC DNA]</scope>
    <source>
        <strain evidence="2 3">GB1</strain>
    </source>
</reference>
<dbReference type="EMBL" id="LVKB01000161">
    <property type="protein sequence ID" value="ORD95887.1"/>
    <property type="molecule type" value="Genomic_DNA"/>
</dbReference>
<protein>
    <submittedName>
        <fullName evidence="2">Uncharacterized protein</fullName>
    </submittedName>
</protein>
<evidence type="ECO:0000256" key="1">
    <source>
        <dbReference type="SAM" id="MobiDB-lite"/>
    </source>
</evidence>
<comment type="caution">
    <text evidence="2">The sequence shown here is derived from an EMBL/GenBank/DDBJ whole genome shotgun (WGS) entry which is preliminary data.</text>
</comment>
<evidence type="ECO:0000313" key="2">
    <source>
        <dbReference type="EMBL" id="ORD95887.1"/>
    </source>
</evidence>
<sequence>MGKKLKSTRSSQTDEEKEFSSSGMSQFSLPRYYGYNTSNQQDPDLLFSNKNKKYYENPLAASSARRIRQISSEYQVWTMKNNQLRQKTNPSKMIKQKNVPIFKNQYSDDRTIKLEQTNKEIFDRRNNQNNLVNDRVFNNNQKIKLKSLEEFNISIRFAILKYDREFDNLNINLKDYNLTEKEYSVLKILAALKKFFGK</sequence>
<organism evidence="2 3">
    <name type="scientific">Hepatospora eriocheir</name>
    <dbReference type="NCBI Taxonomy" id="1081669"/>
    <lineage>
        <taxon>Eukaryota</taxon>
        <taxon>Fungi</taxon>
        <taxon>Fungi incertae sedis</taxon>
        <taxon>Microsporidia</taxon>
        <taxon>Hepatosporidae</taxon>
        <taxon>Hepatospora</taxon>
    </lineage>
</organism>
<dbReference type="AlphaFoldDB" id="A0A1X0Q825"/>
<gene>
    <name evidence="2" type="ORF">HERIO_2128</name>
</gene>